<sequence length="396" mass="45259">MSHLDEALRQFEASEANLAKLEKLWVLLQKHTPKSVSFAVNPVYEDACRSYEQFLLGLPYIDGWKPHTLPLGLDEIALSRSDAIDVGELAAQIAVDRSIEQPGKELREYRFKFNLKRKHLIQKIVFQSFNEIENLLNELRKAFPIEDEDFGYKKIDHPNWQMLSDKIKQIDILLGSSVPRPPRWSDLHRHLSFKETNDLRDIINSDYPSVKEGLTKSLLITHEPIPVKTYDLGDLVASNPSGGVLTKLNWEKLSPGDFERLIFTLVASEQNYENPQLLTNVNAPDRGRDISAYRISQDGLSGTIRNRVILQCKHWRDKGISLTDISILKDQIKLWEPERVDVLIIATSGSFTADAVSFVENYNRSDSALRIEMWAESHLSKILASRPNIVADFSLR</sequence>
<dbReference type="AlphaFoldDB" id="A0A926Z5F6"/>
<dbReference type="GO" id="GO:0004519">
    <property type="term" value="F:endonuclease activity"/>
    <property type="evidence" value="ECO:0007669"/>
    <property type="project" value="UniProtKB-KW"/>
</dbReference>
<reference evidence="2" key="1">
    <citation type="journal article" date="2015" name="ISME J.">
        <title>Draft Genome Sequence of Streptomyces incarnatus NRRL8089, which Produces the Nucleoside Antibiotic Sinefungin.</title>
        <authorList>
            <person name="Oshima K."/>
            <person name="Hattori M."/>
            <person name="Shimizu H."/>
            <person name="Fukuda K."/>
            <person name="Nemoto M."/>
            <person name="Inagaki K."/>
            <person name="Tamura T."/>
        </authorList>
    </citation>
    <scope>NUCLEOTIDE SEQUENCE</scope>
    <source>
        <strain evidence="2">FACHB-1277</strain>
    </source>
</reference>
<accession>A0A926Z5F6</accession>
<dbReference type="InterPro" id="IPR011856">
    <property type="entry name" value="tRNA_endonuc-like_dom_sf"/>
</dbReference>
<keyword evidence="2" id="KW-0540">Nuclease</keyword>
<feature type="domain" description="Restriction endonuclease type IV Mrr" evidence="1">
    <location>
        <begin position="251"/>
        <end position="380"/>
    </location>
</feature>
<name>A0A926Z5F6_9CYAN</name>
<proteinExistence type="predicted"/>
<dbReference type="EMBL" id="JACJPY010000010">
    <property type="protein sequence ID" value="MBD2149538.1"/>
    <property type="molecule type" value="Genomic_DNA"/>
</dbReference>
<evidence type="ECO:0000259" key="1">
    <source>
        <dbReference type="Pfam" id="PF04471"/>
    </source>
</evidence>
<comment type="caution">
    <text evidence="2">The sequence shown here is derived from an EMBL/GenBank/DDBJ whole genome shotgun (WGS) entry which is preliminary data.</text>
</comment>
<gene>
    <name evidence="2" type="ORF">H6F44_05275</name>
</gene>
<dbReference type="Proteomes" id="UP000631421">
    <property type="component" value="Unassembled WGS sequence"/>
</dbReference>
<dbReference type="Gene3D" id="3.40.1350.10">
    <property type="match status" value="1"/>
</dbReference>
<dbReference type="GO" id="GO:0003677">
    <property type="term" value="F:DNA binding"/>
    <property type="evidence" value="ECO:0007669"/>
    <property type="project" value="InterPro"/>
</dbReference>
<reference evidence="2" key="2">
    <citation type="submission" date="2020-08" db="EMBL/GenBank/DDBJ databases">
        <authorList>
            <person name="Chen M."/>
            <person name="Teng W."/>
            <person name="Zhao L."/>
            <person name="Hu C."/>
            <person name="Zhou Y."/>
            <person name="Han B."/>
            <person name="Song L."/>
            <person name="Shu W."/>
        </authorList>
    </citation>
    <scope>NUCLEOTIDE SEQUENCE</scope>
    <source>
        <strain evidence="2">FACHB-1277</strain>
    </source>
</reference>
<organism evidence="2 3">
    <name type="scientific">Pseudanabaena cinerea FACHB-1277</name>
    <dbReference type="NCBI Taxonomy" id="2949581"/>
    <lineage>
        <taxon>Bacteria</taxon>
        <taxon>Bacillati</taxon>
        <taxon>Cyanobacteriota</taxon>
        <taxon>Cyanophyceae</taxon>
        <taxon>Pseudanabaenales</taxon>
        <taxon>Pseudanabaenaceae</taxon>
        <taxon>Pseudanabaena</taxon>
        <taxon>Pseudanabaena cinerea</taxon>
    </lineage>
</organism>
<dbReference type="Pfam" id="PF04471">
    <property type="entry name" value="Mrr_cat"/>
    <property type="match status" value="1"/>
</dbReference>
<keyword evidence="2" id="KW-0255">Endonuclease</keyword>
<keyword evidence="2" id="KW-0378">Hydrolase</keyword>
<protein>
    <submittedName>
        <fullName evidence="2">Restriction endonuclease</fullName>
    </submittedName>
</protein>
<evidence type="ECO:0000313" key="2">
    <source>
        <dbReference type="EMBL" id="MBD2149538.1"/>
    </source>
</evidence>
<evidence type="ECO:0000313" key="3">
    <source>
        <dbReference type="Proteomes" id="UP000631421"/>
    </source>
</evidence>
<dbReference type="GO" id="GO:0009307">
    <property type="term" value="P:DNA restriction-modification system"/>
    <property type="evidence" value="ECO:0007669"/>
    <property type="project" value="InterPro"/>
</dbReference>
<dbReference type="InterPro" id="IPR007560">
    <property type="entry name" value="Restrct_endonuc_IV_Mrr"/>
</dbReference>
<dbReference type="RefSeq" id="WP_190349912.1">
    <property type="nucleotide sequence ID" value="NZ_JACJPY010000010.1"/>
</dbReference>
<keyword evidence="3" id="KW-1185">Reference proteome</keyword>